<feature type="domain" description="Dockerin" evidence="1">
    <location>
        <begin position="859"/>
        <end position="924"/>
    </location>
</feature>
<dbReference type="Gene3D" id="1.10.1330.10">
    <property type="entry name" value="Dockerin domain"/>
    <property type="match status" value="2"/>
</dbReference>
<dbReference type="Pfam" id="PF00963">
    <property type="entry name" value="Cohesin"/>
    <property type="match status" value="1"/>
</dbReference>
<evidence type="ECO:0000259" key="1">
    <source>
        <dbReference type="PROSITE" id="PS51766"/>
    </source>
</evidence>
<dbReference type="AlphaFoldDB" id="A0A975GSA4"/>
<accession>A0A975GSA4</accession>
<dbReference type="SUPFAM" id="SSF49384">
    <property type="entry name" value="Carbohydrate-binding domain"/>
    <property type="match status" value="1"/>
</dbReference>
<dbReference type="GO" id="GO:0000272">
    <property type="term" value="P:polysaccharide catabolic process"/>
    <property type="evidence" value="ECO:0007669"/>
    <property type="project" value="InterPro"/>
</dbReference>
<dbReference type="Pfam" id="PF18998">
    <property type="entry name" value="Flg_new_2"/>
    <property type="match status" value="3"/>
</dbReference>
<dbReference type="InterPro" id="IPR002102">
    <property type="entry name" value="Cohesin_dom"/>
</dbReference>
<name>A0A975GSA4_9BACT</name>
<dbReference type="GO" id="GO:0030246">
    <property type="term" value="F:carbohydrate binding"/>
    <property type="evidence" value="ECO:0007669"/>
    <property type="project" value="InterPro"/>
</dbReference>
<dbReference type="EMBL" id="CP061800">
    <property type="protein sequence ID" value="QTA91707.1"/>
    <property type="molecule type" value="Genomic_DNA"/>
</dbReference>
<dbReference type="RefSeq" id="WP_207679372.1">
    <property type="nucleotide sequence ID" value="NZ_CP061800.1"/>
</dbReference>
<protein>
    <submittedName>
        <fullName evidence="2">Dockerin domain-containing protein</fullName>
    </submittedName>
</protein>
<dbReference type="InterPro" id="IPR016134">
    <property type="entry name" value="Dockerin_dom"/>
</dbReference>
<evidence type="ECO:0000313" key="2">
    <source>
        <dbReference type="EMBL" id="QTA91707.1"/>
    </source>
</evidence>
<dbReference type="PROSITE" id="PS00018">
    <property type="entry name" value="EF_HAND_1"/>
    <property type="match status" value="1"/>
</dbReference>
<proteinExistence type="predicted"/>
<organism evidence="2 3">
    <name type="scientific">Desulfonema magnum</name>
    <dbReference type="NCBI Taxonomy" id="45655"/>
    <lineage>
        <taxon>Bacteria</taxon>
        <taxon>Pseudomonadati</taxon>
        <taxon>Thermodesulfobacteriota</taxon>
        <taxon>Desulfobacteria</taxon>
        <taxon>Desulfobacterales</taxon>
        <taxon>Desulfococcaceae</taxon>
        <taxon>Desulfonema</taxon>
    </lineage>
</organism>
<dbReference type="InterPro" id="IPR018247">
    <property type="entry name" value="EF_Hand_1_Ca_BS"/>
</dbReference>
<dbReference type="CDD" id="cd08547">
    <property type="entry name" value="Type_II_cohesin"/>
    <property type="match status" value="1"/>
</dbReference>
<evidence type="ECO:0000313" key="3">
    <source>
        <dbReference type="Proteomes" id="UP000663722"/>
    </source>
</evidence>
<dbReference type="KEGG" id="dmm:dnm_077810"/>
<dbReference type="SUPFAM" id="SSF63446">
    <property type="entry name" value="Type I dockerin domain"/>
    <property type="match status" value="2"/>
</dbReference>
<dbReference type="InterPro" id="IPR036439">
    <property type="entry name" value="Dockerin_dom_sf"/>
</dbReference>
<keyword evidence="3" id="KW-1185">Reference proteome</keyword>
<dbReference type="Gene3D" id="2.60.40.680">
    <property type="match status" value="1"/>
</dbReference>
<gene>
    <name evidence="2" type="ORF">dnm_077810</name>
</gene>
<sequence>MKKLFVYLMVIIISVLSWSDMTHAVEVKISPKFIEPPASGETGTFEVVIENVTKLGGFQFDLNYDDAIVTVEDVVLGDFLGSTGRRIWDPVFKTIDNDHGTLTFGAFSLPPGEGASGNGPLAIITFSLKSEEHALLTFDNTKSWIINTDNPPFVFPTEWISGKITPTCDIAVTSGSHGSITPSGAVVPVEEGTDQRFDIVPDDCYQISDVRADSVSLGAVSSHTFENVTCETENHTLEADFVIRQFTVTPQVSGAGGSISPASPVTVNCGQSRTFTITPDTTAPDCYYISNVKVNNASVGAVSSYTLENIRNNYTIAASFAINNYSITPSVAPADGRGGSISPAEPVTLVCGSQRFDITPDTANGYQLSDVLVDGVSVGGPVSSYTFTANNLTGASHTIHAIFVADYHTIEASAGDTGSINPSGSVKVAPGDDKTFEIIPAECYKVKDVIVDDESKGAINAYTFEKVTANHTIHATFEKIMYTIEASADEGGNISPSGTVEVECGADQAFTTEITDDCYEFKELVTDNETELTDNTFTFTDVQSNHIIRAVFEKKTYIIAASAGKNGTIEPSGDVVVNCGENQIFQITPKDEAHPLLEVRVNGKDLQEVTDEYIFEDVRAENHRIHAIFEGDDIHTITGAVAGAGGSIEPAGDVIVIDREDQKFTIIPDEGRSLIDVLINGVSVGAKTEYTFSNVTADHTILAVFETHAIETIAGDNGKIEPIGDVTIKDGKIIVPHGLNQSFTITPDACYEIEAVQVGSVTEDIEPDESGQGVYEFKEIIQDSSITAAFKRITDKGDINNNGTADLADAILTLKLLSGTVFITLSGADTDGDGKAEMEDAVYTLQVVSDSAKPQTGDESVVFGDINDDGTVDLRDTILTLKLVRGADVSTEKITICADANQDDKIGAEEVIYVLGIIAEMITP</sequence>
<dbReference type="InterPro" id="IPR008965">
    <property type="entry name" value="CBM2/CBM3_carb-bd_dom_sf"/>
</dbReference>
<dbReference type="PROSITE" id="PS51766">
    <property type="entry name" value="DOCKERIN"/>
    <property type="match status" value="1"/>
</dbReference>
<reference evidence="2" key="1">
    <citation type="journal article" date="2021" name="Microb. Physiol.">
        <title>Proteogenomic Insights into the Physiology of Marine, Sulfate-Reducing, Filamentous Desulfonema limicola and Desulfonema magnum.</title>
        <authorList>
            <person name="Schnaars V."/>
            <person name="Wohlbrand L."/>
            <person name="Scheve S."/>
            <person name="Hinrichs C."/>
            <person name="Reinhardt R."/>
            <person name="Rabus R."/>
        </authorList>
    </citation>
    <scope>NUCLEOTIDE SEQUENCE</scope>
    <source>
        <strain evidence="2">4be13</strain>
    </source>
</reference>
<dbReference type="Proteomes" id="UP000663722">
    <property type="component" value="Chromosome"/>
</dbReference>
<dbReference type="InterPro" id="IPR044060">
    <property type="entry name" value="Bacterial_rp_domain"/>
</dbReference>